<feature type="region of interest" description="Disordered" evidence="1">
    <location>
        <begin position="389"/>
        <end position="419"/>
    </location>
</feature>
<name>A0ABP1PWK6_9HEXA</name>
<keyword evidence="2" id="KW-0732">Signal</keyword>
<dbReference type="EMBL" id="CAXLJM020000014">
    <property type="protein sequence ID" value="CAL8080428.1"/>
    <property type="molecule type" value="Genomic_DNA"/>
</dbReference>
<protein>
    <submittedName>
        <fullName evidence="3">Uncharacterized protein</fullName>
    </submittedName>
</protein>
<gene>
    <name evidence="3" type="ORF">ODALV1_LOCUS4642</name>
</gene>
<keyword evidence="4" id="KW-1185">Reference proteome</keyword>
<dbReference type="Proteomes" id="UP001642540">
    <property type="component" value="Unassembled WGS sequence"/>
</dbReference>
<evidence type="ECO:0000313" key="3">
    <source>
        <dbReference type="EMBL" id="CAL8080428.1"/>
    </source>
</evidence>
<feature type="signal peptide" evidence="2">
    <location>
        <begin position="1"/>
        <end position="19"/>
    </location>
</feature>
<evidence type="ECO:0000256" key="1">
    <source>
        <dbReference type="SAM" id="MobiDB-lite"/>
    </source>
</evidence>
<comment type="caution">
    <text evidence="3">The sequence shown here is derived from an EMBL/GenBank/DDBJ whole genome shotgun (WGS) entry which is preliminary data.</text>
</comment>
<accession>A0ABP1PWK6</accession>
<feature type="region of interest" description="Disordered" evidence="1">
    <location>
        <begin position="46"/>
        <end position="128"/>
    </location>
</feature>
<feature type="chain" id="PRO_5046257021" evidence="2">
    <location>
        <begin position="20"/>
        <end position="577"/>
    </location>
</feature>
<sequence>MDIWSTFILFIVIIPSSLPGRPNQMNPYGSNSPAAPVILEIPDDTERSEPKIRSISSLPQSSTSSSVQTQTTENVGTSEVPVTQPPTSTPKTTLSSSSTTTLPPETNTNRVSTLKPKPGPYQPSLKPPIFPPHAKTVQRKPALNEDDELSFILDQNYELDALQPKPRMMRIPPIDIPYFASPMVNLGYFDHKSTPGPLIRPYGKCRVGDFPNNKISCQEGETCYPFKEFDTPEECEAGTPSTKCKGCDPPCTPSSPGTPGSCGSLPACPSGCELPEPWTPISPSDPGKCDMSQVELDGFCADATFGTDQYVDATESTTAEQTPMVFYGGSLVKDESCTVYGDAVDLIQKSNKEFNDKLQAFRQEAQANFGSLICNWNIARLECIPNSHDNPTLPPAGGGGGGGGPPAPPGPGGGTPDGGGYTNDLWDIYRRRQGSCQCLLGLGRKALYLLDENSNEYDPKPKCYIPAGKGHDSNCAHDVLLPHGLMDYLNLKEMSKHERLIVGRAFDMCVPNAECKPGYKYVGVRCSCKKGYKLDPLNGTCADATRLKIGRSNWELYAVSLVIIPGWIYIQKYFHFY</sequence>
<reference evidence="3 4" key="1">
    <citation type="submission" date="2024-08" db="EMBL/GenBank/DDBJ databases">
        <authorList>
            <person name="Cucini C."/>
            <person name="Frati F."/>
        </authorList>
    </citation>
    <scope>NUCLEOTIDE SEQUENCE [LARGE SCALE GENOMIC DNA]</scope>
</reference>
<evidence type="ECO:0000256" key="2">
    <source>
        <dbReference type="SAM" id="SignalP"/>
    </source>
</evidence>
<organism evidence="3 4">
    <name type="scientific">Orchesella dallaii</name>
    <dbReference type="NCBI Taxonomy" id="48710"/>
    <lineage>
        <taxon>Eukaryota</taxon>
        <taxon>Metazoa</taxon>
        <taxon>Ecdysozoa</taxon>
        <taxon>Arthropoda</taxon>
        <taxon>Hexapoda</taxon>
        <taxon>Collembola</taxon>
        <taxon>Entomobryomorpha</taxon>
        <taxon>Entomobryoidea</taxon>
        <taxon>Orchesellidae</taxon>
        <taxon>Orchesellinae</taxon>
        <taxon>Orchesella</taxon>
    </lineage>
</organism>
<proteinExistence type="predicted"/>
<feature type="compositionally biased region" description="Low complexity" evidence="1">
    <location>
        <begin position="54"/>
        <end position="82"/>
    </location>
</feature>
<feature type="compositionally biased region" description="Pro residues" evidence="1">
    <location>
        <begin position="117"/>
        <end position="128"/>
    </location>
</feature>
<evidence type="ECO:0000313" key="4">
    <source>
        <dbReference type="Proteomes" id="UP001642540"/>
    </source>
</evidence>
<feature type="compositionally biased region" description="Low complexity" evidence="1">
    <location>
        <begin position="89"/>
        <end position="109"/>
    </location>
</feature>